<dbReference type="Proteomes" id="UP000653730">
    <property type="component" value="Unassembled WGS sequence"/>
</dbReference>
<comment type="caution">
    <text evidence="2">The sequence shown here is derived from an EMBL/GenBank/DDBJ whole genome shotgun (WGS) entry which is preliminary data.</text>
</comment>
<protein>
    <submittedName>
        <fullName evidence="2">GyrI-like domain-containing protein</fullName>
    </submittedName>
</protein>
<organism evidence="2 3">
    <name type="scientific">Sinomicrobium weinanense</name>
    <dbReference type="NCBI Taxonomy" id="2842200"/>
    <lineage>
        <taxon>Bacteria</taxon>
        <taxon>Pseudomonadati</taxon>
        <taxon>Bacteroidota</taxon>
        <taxon>Flavobacteriia</taxon>
        <taxon>Flavobacteriales</taxon>
        <taxon>Flavobacteriaceae</taxon>
        <taxon>Sinomicrobium</taxon>
    </lineage>
</organism>
<dbReference type="InterPro" id="IPR029442">
    <property type="entry name" value="GyrI-like"/>
</dbReference>
<sequence>MEKLNLTKAHKKYYTAKGKPEIVEIGPVQYLSITGKGDPSAPEFTERIQALYPIAYTIKFMFKKQDRDFVVPKLEGLWWYDERKFPKLTPASTPTEVPREEWFYRLLIRMPDYVSEKETKEAIISVLSKKGPSIARDVHLFRMHEGKCVQMLHTGPFSSEPKTLQQIISFIREHNLKKNGHHHEIYLSDFRKTPPERLKTILREPVK</sequence>
<dbReference type="Gene3D" id="3.20.80.10">
    <property type="entry name" value="Regulatory factor, effector binding domain"/>
    <property type="match status" value="1"/>
</dbReference>
<dbReference type="SUPFAM" id="SSF55136">
    <property type="entry name" value="Probable bacterial effector-binding domain"/>
    <property type="match status" value="1"/>
</dbReference>
<reference evidence="2 3" key="1">
    <citation type="submission" date="2020-09" db="EMBL/GenBank/DDBJ databases">
        <title>Sinomicrobium weinanense sp. nov., a halophilic bacteria isolated from saline-alkali soil.</title>
        <authorList>
            <person name="Wu P."/>
            <person name="Ren H."/>
            <person name="Mei Y."/>
            <person name="Liang Y."/>
            <person name="Chen Z."/>
        </authorList>
    </citation>
    <scope>NUCLEOTIDE SEQUENCE [LARGE SCALE GENOMIC DNA]</scope>
    <source>
        <strain evidence="2 3">FJxs</strain>
    </source>
</reference>
<dbReference type="Pfam" id="PF06445">
    <property type="entry name" value="GyrI-like"/>
    <property type="match status" value="1"/>
</dbReference>
<keyword evidence="3" id="KW-1185">Reference proteome</keyword>
<dbReference type="RefSeq" id="WP_187966089.1">
    <property type="nucleotide sequence ID" value="NZ_JACVDC010000041.1"/>
</dbReference>
<accession>A0A926JTD0</accession>
<dbReference type="EMBL" id="JACVDC010000041">
    <property type="protein sequence ID" value="MBC9796949.1"/>
    <property type="molecule type" value="Genomic_DNA"/>
</dbReference>
<proteinExistence type="predicted"/>
<gene>
    <name evidence="2" type="ORF">IBL28_13305</name>
</gene>
<dbReference type="AlphaFoldDB" id="A0A926JTD0"/>
<dbReference type="InterPro" id="IPR011256">
    <property type="entry name" value="Reg_factor_effector_dom_sf"/>
</dbReference>
<dbReference type="InterPro" id="IPR008319">
    <property type="entry name" value="GyrI-like_CCH_Lin2189-like"/>
</dbReference>
<evidence type="ECO:0000259" key="1">
    <source>
        <dbReference type="Pfam" id="PF06445"/>
    </source>
</evidence>
<feature type="domain" description="GyrI-like small molecule binding" evidence="1">
    <location>
        <begin position="19"/>
        <end position="204"/>
    </location>
</feature>
<evidence type="ECO:0000313" key="3">
    <source>
        <dbReference type="Proteomes" id="UP000653730"/>
    </source>
</evidence>
<evidence type="ECO:0000313" key="2">
    <source>
        <dbReference type="EMBL" id="MBC9796949.1"/>
    </source>
</evidence>
<name>A0A926JTD0_9FLAO</name>
<dbReference type="PIRSF" id="PIRSF031644">
    <property type="entry name" value="UCP031644"/>
    <property type="match status" value="1"/>
</dbReference>